<reference evidence="2 3" key="1">
    <citation type="submission" date="2020-08" db="EMBL/GenBank/DDBJ databases">
        <title>Genemic of Streptomyces polyaspartic.</title>
        <authorList>
            <person name="Liu W."/>
        </authorList>
    </citation>
    <scope>NUCLEOTIDE SEQUENCE [LARGE SCALE GENOMIC DNA]</scope>
    <source>
        <strain evidence="2 3">TRM66268-LWL</strain>
    </source>
</reference>
<name>A0ABR7SFP6_9ACTN</name>
<dbReference type="Pfam" id="PF19749">
    <property type="entry name" value="DUF6236"/>
    <property type="match status" value="1"/>
</dbReference>
<keyword evidence="3" id="KW-1185">Reference proteome</keyword>
<sequence length="412" mass="44817">MQPIGLYYPYVHVQNDVWLKTAALYWPKLARVVADGYPVRDSATATALGDGLGFWEDLDPKSAATAIKAPFLSVISEHAAALRRLYAIRPEQLRGVGSADPSLRRGHRVNRYAPPPAPGDTVGPRRATRAAELFWDEVSPDLREALINEGLALNTDRPDARSGYVESHWISMDPMLAWVYKCALTHEIASRNPLHPTTDQIAAHQATQAWDPEQIAAVLLGSQARPSEEPAAGLLGQLAVQTVLPDNIAQIPVQKIVELRKRHDSEFSAFMGAVSLAAKDVQEELVGIESPKILASYLDHVRQEHFQKPLDDLKAAMKSLKIDTAFGAMNVQTQLPAISGALGGLAIDKPYVTALGVAYGLLGIRHSAAKQRDQLLADSPVSYLLRVEQGLEPSGLIRRVTGARLPGARRGT</sequence>
<feature type="region of interest" description="Disordered" evidence="1">
    <location>
        <begin position="97"/>
        <end position="125"/>
    </location>
</feature>
<comment type="caution">
    <text evidence="2">The sequence shown here is derived from an EMBL/GenBank/DDBJ whole genome shotgun (WGS) entry which is preliminary data.</text>
</comment>
<evidence type="ECO:0000313" key="3">
    <source>
        <dbReference type="Proteomes" id="UP000642284"/>
    </source>
</evidence>
<organism evidence="2 3">
    <name type="scientific">Streptomyces polyasparticus</name>
    <dbReference type="NCBI Taxonomy" id="2767826"/>
    <lineage>
        <taxon>Bacteria</taxon>
        <taxon>Bacillati</taxon>
        <taxon>Actinomycetota</taxon>
        <taxon>Actinomycetes</taxon>
        <taxon>Kitasatosporales</taxon>
        <taxon>Streptomycetaceae</taxon>
        <taxon>Streptomyces</taxon>
    </lineage>
</organism>
<dbReference type="Proteomes" id="UP000642284">
    <property type="component" value="Unassembled WGS sequence"/>
</dbReference>
<accession>A0ABR7SFP6</accession>
<gene>
    <name evidence="2" type="ORF">H9Y04_17305</name>
</gene>
<evidence type="ECO:0000313" key="2">
    <source>
        <dbReference type="EMBL" id="MBC9714320.1"/>
    </source>
</evidence>
<protein>
    <submittedName>
        <fullName evidence="2">Uncharacterized protein</fullName>
    </submittedName>
</protein>
<evidence type="ECO:0000256" key="1">
    <source>
        <dbReference type="SAM" id="MobiDB-lite"/>
    </source>
</evidence>
<proteinExistence type="predicted"/>
<dbReference type="InterPro" id="IPR046203">
    <property type="entry name" value="DUF6236"/>
</dbReference>
<dbReference type="RefSeq" id="WP_187814770.1">
    <property type="nucleotide sequence ID" value="NZ_JACTVJ010000007.1"/>
</dbReference>
<dbReference type="EMBL" id="JACTVJ010000007">
    <property type="protein sequence ID" value="MBC9714320.1"/>
    <property type="molecule type" value="Genomic_DNA"/>
</dbReference>